<sequence length="414" mass="48711">MNFKSHALALSEFISKYSPIWIEEIMNEYPETINDYPNEWITLLDSLNEQELFDVDCKRPVEKLKDSSFEAFMQAIKDLTDIPNIPFSPELPLEDWAFQGVKKKKRHEIQKIVPVLKRVRDELKFDRVVDIGGGVGHLSRVLSHYHQIPSVSIDQNVEFQEIGKMRLQKFRKLDGAENVVFMNLTFGKDEDSADLKKVFHENSLGLGLHTCGPLANTLIEATIDYQTKGLLSFGCCYHKMKSEKDFPLSNFYKENKFPVLNLFGLTLATRSHAEMTFDTYQTKERVKNYRYALHLFLMRHFNNKTYTDVGECHLSMYWKPFHFYISDKLKHLNLEHNFSDEYFDNFYDDPALQRELRVMFLCNIIRWQLGRALEVYLQVDRCLYLEEHGYEVSLHQYFDEALSPRNLGILALHK</sequence>
<dbReference type="Proteomes" id="UP001302274">
    <property type="component" value="Unassembled WGS sequence"/>
</dbReference>
<dbReference type="PANTHER" id="PTHR12496">
    <property type="entry name" value="CGI-41 METHYLTRANSFERASE"/>
    <property type="match status" value="1"/>
</dbReference>
<dbReference type="PANTHER" id="PTHR12496:SF0">
    <property type="entry name" value="METHYLTRANSFERASE DOMAIN-CONTAINING PROTEIN"/>
    <property type="match status" value="1"/>
</dbReference>
<feature type="domain" description="Methyltransferase" evidence="1">
    <location>
        <begin position="104"/>
        <end position="242"/>
    </location>
</feature>
<gene>
    <name evidence="2" type="ORF">SHI21_17065</name>
</gene>
<keyword evidence="2" id="KW-0808">Transferase</keyword>
<dbReference type="GO" id="GO:0008168">
    <property type="term" value="F:methyltransferase activity"/>
    <property type="evidence" value="ECO:0007669"/>
    <property type="project" value="UniProtKB-KW"/>
</dbReference>
<dbReference type="InterPro" id="IPR025714">
    <property type="entry name" value="Methyltranfer_dom"/>
</dbReference>
<dbReference type="InterPro" id="IPR029063">
    <property type="entry name" value="SAM-dependent_MTases_sf"/>
</dbReference>
<name>A0ABU5W2A4_9BACT</name>
<evidence type="ECO:0000313" key="2">
    <source>
        <dbReference type="EMBL" id="MEA9357945.1"/>
    </source>
</evidence>
<proteinExistence type="predicted"/>
<keyword evidence="2" id="KW-0489">Methyltransferase</keyword>
<organism evidence="2 3">
    <name type="scientific">Bacteriovorax antarcticus</name>
    <dbReference type="NCBI Taxonomy" id="3088717"/>
    <lineage>
        <taxon>Bacteria</taxon>
        <taxon>Pseudomonadati</taxon>
        <taxon>Bdellovibrionota</taxon>
        <taxon>Bacteriovoracia</taxon>
        <taxon>Bacteriovoracales</taxon>
        <taxon>Bacteriovoracaceae</taxon>
        <taxon>Bacteriovorax</taxon>
    </lineage>
</organism>
<dbReference type="EMBL" id="JAYGJQ010000002">
    <property type="protein sequence ID" value="MEA9357945.1"/>
    <property type="molecule type" value="Genomic_DNA"/>
</dbReference>
<dbReference type="GO" id="GO:0032259">
    <property type="term" value="P:methylation"/>
    <property type="evidence" value="ECO:0007669"/>
    <property type="project" value="UniProtKB-KW"/>
</dbReference>
<dbReference type="Pfam" id="PF13679">
    <property type="entry name" value="Methyltransf_32"/>
    <property type="match status" value="1"/>
</dbReference>
<dbReference type="InterPro" id="IPR052220">
    <property type="entry name" value="METTL25"/>
</dbReference>
<dbReference type="RefSeq" id="WP_323578142.1">
    <property type="nucleotide sequence ID" value="NZ_JAYGJQ010000002.1"/>
</dbReference>
<comment type="caution">
    <text evidence="2">The sequence shown here is derived from an EMBL/GenBank/DDBJ whole genome shotgun (WGS) entry which is preliminary data.</text>
</comment>
<dbReference type="SUPFAM" id="SSF53335">
    <property type="entry name" value="S-adenosyl-L-methionine-dependent methyltransferases"/>
    <property type="match status" value="1"/>
</dbReference>
<reference evidence="2 3" key="1">
    <citation type="submission" date="2023-11" db="EMBL/GenBank/DDBJ databases">
        <title>A Novel Polar Bacteriovorax (B. antarcticus) Isolated from the Biocrust in Antarctica.</title>
        <authorList>
            <person name="Mun W."/>
            <person name="Choi S.Y."/>
            <person name="Mitchell R.J."/>
        </authorList>
    </citation>
    <scope>NUCLEOTIDE SEQUENCE [LARGE SCALE GENOMIC DNA]</scope>
    <source>
        <strain evidence="2 3">PP10</strain>
    </source>
</reference>
<protein>
    <submittedName>
        <fullName evidence="2">Methyltransferase</fullName>
    </submittedName>
</protein>
<keyword evidence="3" id="KW-1185">Reference proteome</keyword>
<evidence type="ECO:0000259" key="1">
    <source>
        <dbReference type="Pfam" id="PF13679"/>
    </source>
</evidence>
<evidence type="ECO:0000313" key="3">
    <source>
        <dbReference type="Proteomes" id="UP001302274"/>
    </source>
</evidence>
<accession>A0ABU5W2A4</accession>